<sequence length="118" mass="13025">MPSAPVVAPIEQQSSIIVRGELRLVVLNATCALHMVGQAGRASDTDSELWFQNSSTAVGIGVPVSLTWWGVLLFFKPLFLKREVCFHGCFFTIEMDKIDPSLFKSGFDFNGDFDVIVL</sequence>
<proteinExistence type="predicted"/>
<reference evidence="1 2" key="1">
    <citation type="journal article" date="2019" name="Sci. Rep.">
        <title>Orb-weaving spider Araneus ventricosus genome elucidates the spidroin gene catalogue.</title>
        <authorList>
            <person name="Kono N."/>
            <person name="Nakamura H."/>
            <person name="Ohtoshi R."/>
            <person name="Moran D.A.P."/>
            <person name="Shinohara A."/>
            <person name="Yoshida Y."/>
            <person name="Fujiwara M."/>
            <person name="Mori M."/>
            <person name="Tomita M."/>
            <person name="Arakawa K."/>
        </authorList>
    </citation>
    <scope>NUCLEOTIDE SEQUENCE [LARGE SCALE GENOMIC DNA]</scope>
</reference>
<comment type="caution">
    <text evidence="1">The sequence shown here is derived from an EMBL/GenBank/DDBJ whole genome shotgun (WGS) entry which is preliminary data.</text>
</comment>
<dbReference type="AlphaFoldDB" id="A0A4Y2LYF5"/>
<dbReference type="Proteomes" id="UP000499080">
    <property type="component" value="Unassembled WGS sequence"/>
</dbReference>
<dbReference type="EMBL" id="BGPR01006379">
    <property type="protein sequence ID" value="GBN18457.1"/>
    <property type="molecule type" value="Genomic_DNA"/>
</dbReference>
<gene>
    <name evidence="1" type="ORF">AVEN_78481_1</name>
</gene>
<protein>
    <submittedName>
        <fullName evidence="1">Uncharacterized protein</fullName>
    </submittedName>
</protein>
<organism evidence="1 2">
    <name type="scientific">Araneus ventricosus</name>
    <name type="common">Orbweaver spider</name>
    <name type="synonym">Epeira ventricosa</name>
    <dbReference type="NCBI Taxonomy" id="182803"/>
    <lineage>
        <taxon>Eukaryota</taxon>
        <taxon>Metazoa</taxon>
        <taxon>Ecdysozoa</taxon>
        <taxon>Arthropoda</taxon>
        <taxon>Chelicerata</taxon>
        <taxon>Arachnida</taxon>
        <taxon>Araneae</taxon>
        <taxon>Araneomorphae</taxon>
        <taxon>Entelegynae</taxon>
        <taxon>Araneoidea</taxon>
        <taxon>Araneidae</taxon>
        <taxon>Araneus</taxon>
    </lineage>
</organism>
<keyword evidence="2" id="KW-1185">Reference proteome</keyword>
<evidence type="ECO:0000313" key="1">
    <source>
        <dbReference type="EMBL" id="GBN18457.1"/>
    </source>
</evidence>
<accession>A0A4Y2LYF5</accession>
<name>A0A4Y2LYF5_ARAVE</name>
<evidence type="ECO:0000313" key="2">
    <source>
        <dbReference type="Proteomes" id="UP000499080"/>
    </source>
</evidence>